<sequence>MTNVRLAKPMTLRGLTIRNRMWVPPMCQYHVRAQDGVPEPWHLVHYGSLAVGGFGLIIAESTGIVPEGRISPECTGIWNDEQVEAWRGIVHFVHSQGAAMGVQLNHAGRKASTIPMRPGLGSGSVPVDEGGWETVAPSPIAADGQDTPRELTTEEASALPAQFAAAAERAMAAGFDTVELHAAHGYLLHQFLSPLTNQREDEYGGDFEGRTRLLLETVDTVRGVLNNDTPLLVRLSATDWTKGGWLLEDSVRLAPLLKERGVDLMDISTGGNVRAKIPVEPGYQVPMASAVRETGMPTAAVGLITNPEHAEYILEDGHADAILLGREALRNPQWPNHALKQLGADDLPFAESYFRAW</sequence>
<dbReference type="PANTHER" id="PTHR43303">
    <property type="entry name" value="NADPH DEHYDROGENASE C23G7.10C-RELATED"/>
    <property type="match status" value="1"/>
</dbReference>
<evidence type="ECO:0000256" key="4">
    <source>
        <dbReference type="ARBA" id="ARBA00022857"/>
    </source>
</evidence>
<evidence type="ECO:0000313" key="8">
    <source>
        <dbReference type="Proteomes" id="UP000254467"/>
    </source>
</evidence>
<evidence type="ECO:0000256" key="2">
    <source>
        <dbReference type="ARBA" id="ARBA00022630"/>
    </source>
</evidence>
<reference evidence="7 8" key="1">
    <citation type="submission" date="2018-06" db="EMBL/GenBank/DDBJ databases">
        <authorList>
            <consortium name="Pathogen Informatics"/>
            <person name="Doyle S."/>
        </authorList>
    </citation>
    <scope>NUCLEOTIDE SEQUENCE [LARGE SCALE GENOMIC DNA]</scope>
    <source>
        <strain evidence="7 8">NCTC11862</strain>
    </source>
</reference>
<dbReference type="InterPro" id="IPR001155">
    <property type="entry name" value="OxRdtase_FMN_N"/>
</dbReference>
<keyword evidence="2" id="KW-0285">Flavoprotein</keyword>
<evidence type="ECO:0000259" key="6">
    <source>
        <dbReference type="Pfam" id="PF00724"/>
    </source>
</evidence>
<dbReference type="GO" id="GO:0050661">
    <property type="term" value="F:NADP binding"/>
    <property type="evidence" value="ECO:0007669"/>
    <property type="project" value="InterPro"/>
</dbReference>
<feature type="domain" description="NADH:flavin oxidoreductase/NADH oxidase N-terminal" evidence="6">
    <location>
        <begin position="6"/>
        <end position="342"/>
    </location>
</feature>
<dbReference type="CDD" id="cd02932">
    <property type="entry name" value="OYE_YqiM_FMN"/>
    <property type="match status" value="1"/>
</dbReference>
<dbReference type="OrthoDB" id="3169239at2"/>
<organism evidence="7 8">
    <name type="scientific">Corynebacterium pilosum</name>
    <dbReference type="NCBI Taxonomy" id="35756"/>
    <lineage>
        <taxon>Bacteria</taxon>
        <taxon>Bacillati</taxon>
        <taxon>Actinomycetota</taxon>
        <taxon>Actinomycetes</taxon>
        <taxon>Mycobacteriales</taxon>
        <taxon>Corynebacteriaceae</taxon>
        <taxon>Corynebacterium</taxon>
    </lineage>
</organism>
<keyword evidence="4" id="KW-0521">NADP</keyword>
<dbReference type="InterPro" id="IPR044152">
    <property type="entry name" value="YqjM-like"/>
</dbReference>
<keyword evidence="8" id="KW-1185">Reference proteome</keyword>
<accession>A0A376CL73</accession>
<dbReference type="EC" id="1.6.99.1" evidence="7"/>
<dbReference type="GO" id="GO:0010181">
    <property type="term" value="F:FMN binding"/>
    <property type="evidence" value="ECO:0007669"/>
    <property type="project" value="InterPro"/>
</dbReference>
<dbReference type="Proteomes" id="UP000254467">
    <property type="component" value="Unassembled WGS sequence"/>
</dbReference>
<keyword evidence="5 7" id="KW-0560">Oxidoreductase</keyword>
<protein>
    <submittedName>
        <fullName evidence="7">NADH-dependent flavin oxidoreductase</fullName>
        <ecNumber evidence="7">1.6.99.1</ecNumber>
    </submittedName>
</protein>
<dbReference type="PANTHER" id="PTHR43303:SF4">
    <property type="entry name" value="NADPH DEHYDROGENASE C23G7.10C-RELATED"/>
    <property type="match status" value="1"/>
</dbReference>
<evidence type="ECO:0000256" key="3">
    <source>
        <dbReference type="ARBA" id="ARBA00022643"/>
    </source>
</evidence>
<dbReference type="EMBL" id="UFXQ01000001">
    <property type="protein sequence ID" value="STC69184.1"/>
    <property type="molecule type" value="Genomic_DNA"/>
</dbReference>
<dbReference type="InterPro" id="IPR013785">
    <property type="entry name" value="Aldolase_TIM"/>
</dbReference>
<dbReference type="STRING" id="35756.GCA_001044155_00359"/>
<dbReference type="Gene3D" id="3.20.20.70">
    <property type="entry name" value="Aldolase class I"/>
    <property type="match status" value="1"/>
</dbReference>
<dbReference type="GO" id="GO:0003959">
    <property type="term" value="F:NADPH dehydrogenase activity"/>
    <property type="evidence" value="ECO:0007669"/>
    <property type="project" value="UniProtKB-EC"/>
</dbReference>
<evidence type="ECO:0000256" key="1">
    <source>
        <dbReference type="ARBA" id="ARBA00001917"/>
    </source>
</evidence>
<dbReference type="SUPFAM" id="SSF51395">
    <property type="entry name" value="FMN-linked oxidoreductases"/>
    <property type="match status" value="1"/>
</dbReference>
<proteinExistence type="predicted"/>
<name>A0A376CL73_9CORY</name>
<gene>
    <name evidence="7" type="primary">namA</name>
    <name evidence="7" type="ORF">NCTC11862_00965</name>
</gene>
<evidence type="ECO:0000256" key="5">
    <source>
        <dbReference type="ARBA" id="ARBA00023002"/>
    </source>
</evidence>
<evidence type="ECO:0000313" key="7">
    <source>
        <dbReference type="EMBL" id="STC69184.1"/>
    </source>
</evidence>
<dbReference type="Pfam" id="PF00724">
    <property type="entry name" value="Oxidored_FMN"/>
    <property type="match status" value="1"/>
</dbReference>
<dbReference type="AlphaFoldDB" id="A0A376CL73"/>
<dbReference type="RefSeq" id="WP_026254495.1">
    <property type="nucleotide sequence ID" value="NZ_UFXQ01000001.1"/>
</dbReference>
<keyword evidence="3" id="KW-0288">FMN</keyword>
<comment type="cofactor">
    <cofactor evidence="1">
        <name>FMN</name>
        <dbReference type="ChEBI" id="CHEBI:58210"/>
    </cofactor>
</comment>